<dbReference type="VEuPathDB" id="FungiDB:TRICI_003509"/>
<dbReference type="InterPro" id="IPR036871">
    <property type="entry name" value="PX_dom_sf"/>
</dbReference>
<dbReference type="EMBL" id="SWFS01000256">
    <property type="protein sequence ID" value="KAA8912392.1"/>
    <property type="molecule type" value="Genomic_DNA"/>
</dbReference>
<gene>
    <name evidence="11" type="ORF">TRICI_003509</name>
</gene>
<dbReference type="SMART" id="SM00155">
    <property type="entry name" value="PLDc"/>
    <property type="match status" value="2"/>
</dbReference>
<evidence type="ECO:0000256" key="5">
    <source>
        <dbReference type="ARBA" id="ARBA00022963"/>
    </source>
</evidence>
<feature type="compositionally biased region" description="Polar residues" evidence="8">
    <location>
        <begin position="280"/>
        <end position="293"/>
    </location>
</feature>
<dbReference type="InterPro" id="IPR001736">
    <property type="entry name" value="PLipase_D/transphosphatidylase"/>
</dbReference>
<evidence type="ECO:0000256" key="3">
    <source>
        <dbReference type="ARBA" id="ARBA00022737"/>
    </source>
</evidence>
<feature type="domain" description="PX" evidence="10">
    <location>
        <begin position="404"/>
        <end position="608"/>
    </location>
</feature>
<feature type="compositionally biased region" description="Basic residues" evidence="8">
    <location>
        <begin position="138"/>
        <end position="155"/>
    </location>
</feature>
<feature type="domain" description="PLD phosphodiesterase" evidence="9">
    <location>
        <begin position="1194"/>
        <end position="1221"/>
    </location>
</feature>
<evidence type="ECO:0000256" key="6">
    <source>
        <dbReference type="ARBA" id="ARBA00023098"/>
    </source>
</evidence>
<accession>A0A642V3S0</accession>
<feature type="region of interest" description="Disordered" evidence="8">
    <location>
        <begin position="472"/>
        <end position="525"/>
    </location>
</feature>
<feature type="compositionally biased region" description="Polar residues" evidence="8">
    <location>
        <begin position="176"/>
        <end position="186"/>
    </location>
</feature>
<evidence type="ECO:0000256" key="2">
    <source>
        <dbReference type="ARBA" id="ARBA00008664"/>
    </source>
</evidence>
<evidence type="ECO:0000259" key="9">
    <source>
        <dbReference type="PROSITE" id="PS50035"/>
    </source>
</evidence>
<feature type="compositionally biased region" description="Basic and acidic residues" evidence="8">
    <location>
        <begin position="1295"/>
        <end position="1307"/>
    </location>
</feature>
<evidence type="ECO:0000313" key="12">
    <source>
        <dbReference type="Proteomes" id="UP000761534"/>
    </source>
</evidence>
<keyword evidence="3" id="KW-0677">Repeat</keyword>
<dbReference type="GO" id="GO:0035091">
    <property type="term" value="F:phosphatidylinositol binding"/>
    <property type="evidence" value="ECO:0007669"/>
    <property type="project" value="InterPro"/>
</dbReference>
<comment type="catalytic activity">
    <reaction evidence="1 7">
        <text>a 1,2-diacyl-sn-glycero-3-phosphocholine + H2O = a 1,2-diacyl-sn-glycero-3-phosphate + choline + H(+)</text>
        <dbReference type="Rhea" id="RHEA:14445"/>
        <dbReference type="ChEBI" id="CHEBI:15354"/>
        <dbReference type="ChEBI" id="CHEBI:15377"/>
        <dbReference type="ChEBI" id="CHEBI:15378"/>
        <dbReference type="ChEBI" id="CHEBI:57643"/>
        <dbReference type="ChEBI" id="CHEBI:58608"/>
        <dbReference type="EC" id="3.1.4.4"/>
    </reaction>
</comment>
<dbReference type="GO" id="GO:0009395">
    <property type="term" value="P:phospholipid catabolic process"/>
    <property type="evidence" value="ECO:0007669"/>
    <property type="project" value="TreeGrafter"/>
</dbReference>
<dbReference type="PROSITE" id="PS50195">
    <property type="entry name" value="PX"/>
    <property type="match status" value="1"/>
</dbReference>
<dbReference type="SUPFAM" id="SSF64268">
    <property type="entry name" value="PX domain"/>
    <property type="match status" value="1"/>
</dbReference>
<dbReference type="PROSITE" id="PS50035">
    <property type="entry name" value="PLD"/>
    <property type="match status" value="2"/>
</dbReference>
<dbReference type="SUPFAM" id="SSF56024">
    <property type="entry name" value="Phospholipase D/nuclease"/>
    <property type="match status" value="2"/>
</dbReference>
<sequence length="1704" mass="193896">MSRVSNGPTTSSEATGDYGRSTPEPSSIVPTEASGESYFSLERRRDPTSATSTPSPGTRPNGSANLNLLGAPNLSGSESESWQDIDSDTDGKATNKAAGGRRLKSKLSNVVGSGDDESSSDNRAARNARFAEDDRNSTVRKKKKNKLYKAAKKTSPKFQPKEKGKAVDGGGKKDSPNPSFLSNVLRSSSYTTPSSKSSLEPEGSSSAGGRRLKKARSKSDAGMHSFTYGDMLKTRRSKKNGYSKSEDLRNGDSQQGDRDDEDAEADGGIGEPGAIHSDTDLQNQGQESFPKRQNSTKRRFLYNRTNTMGDLFHSSESPSALKFKRRISALNNNETPTNAAWKDFKNTLRMNFGIKKRRDQNVPQIDYDKSTELITELSAGAPAAIVFASSFQRDEKNLRRIPVLLEQIKFKLTDTSESPRVKNRKYRLDLEYGSGPARLTWTIYKEYKEFWMLHNRLKSLSFQSANPFAEKSNLPKFPTKHRSKTAVHSTTSNPGSYRPTPSASHPDLSARRSITDGSSPQQNALAPTTSLFSISSQSTASHHTGRFLTPFHSRTEQENQAALEYKAKLYEELAKDMERYLKFLFQQFRFRPDANKIFQFLEISNMSIRLAPENSFHGKEGYLIIRSSSTLQGWRVSHWRPNDITQMINRHTHKWFMVRHSYIVCVENIFETNILEVFLVDSSFNVTQRSITGDIANTDNDDTRSIQTAPVTPTQGKSGSGTGGQVHITLQLENNERKIKLVTGSEKNLQLWLDSINEMKEKTEWSKKQRFDSFAPIRRNAHAQWFVDGRDYMWAVSEAISLAKDVIYIHDWWLSPELYLRRPPEGNQEWRIDRLLKRKAEEGVKIFVIVYRNVGQTIPIDSMYTKHSLLDLHENIYVMRSPNQLLQNTFFWAHHEKLCLIDHTIAFLGGIDLCFGRWDTPAHVLNDDKPTAFYDDSTQSYEGTQIWPGKDYSNPRVQDFYSLDQPYESMYDRTKIPRMPWHDVHMMVVGQPARDLVRHFVQRWNYLIRQKRPSRNTPLLLPPADFTDEQVRQLNFDGTCEIQILRSSGMWSLGLQKHEHSIQNAYLKAIEQSEHFVYIENQFFVTSTSLENTRVENRIGDALVERIIRAHENGDDWRAVIVIPLMPGFESQVDLPDGSSVRVIMQCQYFSISRGSDSIFARLEKEGINPDDYIQFFSLRQWGKVGSNKKLVTEQLYIHAKTMVVDDRVAIIGSANINERSMRGNRDSEVASIIRDAHQIDSYMGGRPYKVGKFAHSLRVRLMREHLGVDIDQLDLVEREAEKLDIVEYSDGTKRYVQGEKRPERRRASYQQANSSKPDDFMPTEAIEMRGFNHFAGIDNIGWREKKAFSSDNRIQGNVKHRQDVEGHGVDRWKKNEHFRSTVKEEERAKADGEISKVEKHVAEVLAEESIDDLTKFKRKLYERVANVSLHKGMGTPEEGDTTLGTTSFCKTQSHSSNDGSEHDSDAGVEFINGAVSGSPKAVDPYAFEDPLSEDFYYDLWLKIAEKNTSVYREVFRCQPDDEVQTWKEYKEYVKYGDKFSEAQDLMSGGKPSSGLASRTQHAPLGDLDNLSTNDGDADNEAEEEEDNDENMDRFSGQLSSEGGQQTMTNGGTKTKNNSSGDSTTQPSQPQPNTRRRRRANTRSSRRHFSHFTERIPEPAEAEKKLKNITGHLVLFPADWLSREWETGNWFYSLDRIPPVEIYD</sequence>
<feature type="region of interest" description="Disordered" evidence="8">
    <location>
        <begin position="1295"/>
        <end position="1322"/>
    </location>
</feature>
<feature type="compositionally biased region" description="Polar residues" evidence="8">
    <location>
        <begin position="1443"/>
        <end position="1459"/>
    </location>
</feature>
<feature type="compositionally biased region" description="Low complexity" evidence="8">
    <location>
        <begin position="1603"/>
        <end position="1633"/>
    </location>
</feature>
<dbReference type="InterPro" id="IPR001683">
    <property type="entry name" value="PX_dom"/>
</dbReference>
<keyword evidence="12" id="KW-1185">Reference proteome</keyword>
<proteinExistence type="inferred from homology"/>
<name>A0A642V3S0_9ASCO</name>
<keyword evidence="4 7" id="KW-0378">Hydrolase</keyword>
<feature type="compositionally biased region" description="Polar residues" evidence="8">
    <location>
        <begin position="515"/>
        <end position="525"/>
    </location>
</feature>
<dbReference type="GO" id="GO:0006654">
    <property type="term" value="P:phosphatidic acid biosynthetic process"/>
    <property type="evidence" value="ECO:0007669"/>
    <property type="project" value="InterPro"/>
</dbReference>
<dbReference type="InterPro" id="IPR025202">
    <property type="entry name" value="PLD-like_dom"/>
</dbReference>
<dbReference type="InterPro" id="IPR015679">
    <property type="entry name" value="PLipase_D_fam"/>
</dbReference>
<feature type="compositionally biased region" description="Polar residues" evidence="8">
    <location>
        <begin position="486"/>
        <end position="503"/>
    </location>
</feature>
<dbReference type="CDD" id="cd01254">
    <property type="entry name" value="PH_PLD"/>
    <property type="match status" value="1"/>
</dbReference>
<feature type="region of interest" description="Disordered" evidence="8">
    <location>
        <begin position="1433"/>
        <end position="1467"/>
    </location>
</feature>
<feature type="compositionally biased region" description="Basic and acidic residues" evidence="8">
    <location>
        <begin position="159"/>
        <end position="175"/>
    </location>
</feature>
<dbReference type="GO" id="GO:0004630">
    <property type="term" value="F:phospholipase D activity"/>
    <property type="evidence" value="ECO:0007669"/>
    <property type="project" value="UniProtKB-UniRule"/>
</dbReference>
<dbReference type="OrthoDB" id="14911at2759"/>
<dbReference type="Gene3D" id="3.30.870.10">
    <property type="entry name" value="Endonuclease Chain A"/>
    <property type="match status" value="2"/>
</dbReference>
<dbReference type="EC" id="3.1.4.4" evidence="7"/>
<evidence type="ECO:0000256" key="1">
    <source>
        <dbReference type="ARBA" id="ARBA00000798"/>
    </source>
</evidence>
<dbReference type="PIRSF" id="PIRSF009376">
    <property type="entry name" value="Phospholipase_D_euk"/>
    <property type="match status" value="1"/>
</dbReference>
<dbReference type="CDD" id="cd06093">
    <property type="entry name" value="PX_domain"/>
    <property type="match status" value="1"/>
</dbReference>
<organism evidence="11 12">
    <name type="scientific">Trichomonascus ciferrii</name>
    <dbReference type="NCBI Taxonomy" id="44093"/>
    <lineage>
        <taxon>Eukaryota</taxon>
        <taxon>Fungi</taxon>
        <taxon>Dikarya</taxon>
        <taxon>Ascomycota</taxon>
        <taxon>Saccharomycotina</taxon>
        <taxon>Dipodascomycetes</taxon>
        <taxon>Dipodascales</taxon>
        <taxon>Trichomonascaceae</taxon>
        <taxon>Trichomonascus</taxon>
        <taxon>Trichomonascus ciferrii complex</taxon>
    </lineage>
</organism>
<feature type="compositionally biased region" description="Acidic residues" evidence="8">
    <location>
        <begin position="1576"/>
        <end position="1590"/>
    </location>
</feature>
<evidence type="ECO:0000259" key="10">
    <source>
        <dbReference type="PROSITE" id="PS50195"/>
    </source>
</evidence>
<comment type="caution">
    <text evidence="11">The sequence shown here is derived from an EMBL/GenBank/DDBJ whole genome shotgun (WGS) entry which is preliminary data.</text>
</comment>
<dbReference type="InterPro" id="IPR016555">
    <property type="entry name" value="PLipase_D_euk"/>
</dbReference>
<feature type="domain" description="PLD phosphodiesterase" evidence="9">
    <location>
        <begin position="890"/>
        <end position="917"/>
    </location>
</feature>
<protein>
    <recommendedName>
        <fullName evidence="7">Phospholipase</fullName>
        <ecNumber evidence="7">3.1.4.4</ecNumber>
    </recommendedName>
</protein>
<feature type="region of interest" description="Disordered" evidence="8">
    <location>
        <begin position="1"/>
        <end position="298"/>
    </location>
</feature>
<comment type="similarity">
    <text evidence="2 7">Belongs to the phospholipase D family.</text>
</comment>
<feature type="compositionally biased region" description="Low complexity" evidence="8">
    <location>
        <begin position="187"/>
        <end position="205"/>
    </location>
</feature>
<evidence type="ECO:0000256" key="4">
    <source>
        <dbReference type="ARBA" id="ARBA00022801"/>
    </source>
</evidence>
<dbReference type="PANTHER" id="PTHR18896:SF76">
    <property type="entry name" value="PHOSPHOLIPASE"/>
    <property type="match status" value="1"/>
</dbReference>
<reference evidence="11" key="1">
    <citation type="journal article" date="2019" name="G3 (Bethesda)">
        <title>Genome Assemblies of Two Rare Opportunistic Yeast Pathogens: Diutina rugosa (syn. Candida rugosa) and Trichomonascus ciferrii (syn. Candida ciferrii).</title>
        <authorList>
            <person name="Mixao V."/>
            <person name="Saus E."/>
            <person name="Hansen A.P."/>
            <person name="Lass-Florl C."/>
            <person name="Gabaldon T."/>
        </authorList>
    </citation>
    <scope>NUCLEOTIDE SEQUENCE</scope>
    <source>
        <strain evidence="11">CBS 4856</strain>
    </source>
</reference>
<dbReference type="FunFam" id="3.30.870.10:FF:000011">
    <property type="entry name" value="Phospholipase"/>
    <property type="match status" value="1"/>
</dbReference>
<keyword evidence="5 7" id="KW-0442">Lipid degradation</keyword>
<dbReference type="Pfam" id="PF00614">
    <property type="entry name" value="PLDc"/>
    <property type="match status" value="1"/>
</dbReference>
<dbReference type="SMART" id="SM00312">
    <property type="entry name" value="PX"/>
    <property type="match status" value="1"/>
</dbReference>
<feature type="compositionally biased region" description="Polar residues" evidence="8">
    <location>
        <begin position="1"/>
        <end position="14"/>
    </location>
</feature>
<evidence type="ECO:0000313" key="11">
    <source>
        <dbReference type="EMBL" id="KAA8912392.1"/>
    </source>
</evidence>
<dbReference type="GO" id="GO:0035556">
    <property type="term" value="P:intracellular signal transduction"/>
    <property type="evidence" value="ECO:0007669"/>
    <property type="project" value="InterPro"/>
</dbReference>
<feature type="region of interest" description="Disordered" evidence="8">
    <location>
        <begin position="1545"/>
        <end position="1651"/>
    </location>
</feature>
<dbReference type="Pfam" id="PF13091">
    <property type="entry name" value="PLDc_2"/>
    <property type="match status" value="1"/>
</dbReference>
<dbReference type="CDD" id="cd09138">
    <property type="entry name" value="PLDc_vPLD1_2_yPLD_like_1"/>
    <property type="match status" value="1"/>
</dbReference>
<evidence type="ECO:0000256" key="8">
    <source>
        <dbReference type="SAM" id="MobiDB-lite"/>
    </source>
</evidence>
<feature type="compositionally biased region" description="Low complexity" evidence="8">
    <location>
        <begin position="48"/>
        <end position="60"/>
    </location>
</feature>
<dbReference type="Proteomes" id="UP000761534">
    <property type="component" value="Unassembled WGS sequence"/>
</dbReference>
<evidence type="ECO:0000256" key="7">
    <source>
        <dbReference type="PIRNR" id="PIRNR009376"/>
    </source>
</evidence>
<dbReference type="PANTHER" id="PTHR18896">
    <property type="entry name" value="PHOSPHOLIPASE D"/>
    <property type="match status" value="1"/>
</dbReference>
<keyword evidence="6" id="KW-0443">Lipid metabolism</keyword>
<feature type="compositionally biased region" description="Basic residues" evidence="8">
    <location>
        <begin position="1634"/>
        <end position="1650"/>
    </location>
</feature>
<dbReference type="CDD" id="cd09141">
    <property type="entry name" value="PLDc_vPLD1_2_yPLD_like_2"/>
    <property type="match status" value="1"/>
</dbReference>
<feature type="region of interest" description="Disordered" evidence="8">
    <location>
        <begin position="693"/>
        <end position="724"/>
    </location>
</feature>